<dbReference type="OrthoDB" id="191139at2759"/>
<dbReference type="Proteomes" id="UP000242146">
    <property type="component" value="Unassembled WGS sequence"/>
</dbReference>
<evidence type="ECO:0000256" key="1">
    <source>
        <dbReference type="ARBA" id="ARBA00006484"/>
    </source>
</evidence>
<reference evidence="4 5" key="1">
    <citation type="submission" date="2016-07" db="EMBL/GenBank/DDBJ databases">
        <title>Pervasive Adenine N6-methylation of Active Genes in Fungi.</title>
        <authorList>
            <consortium name="DOE Joint Genome Institute"/>
            <person name="Mondo S.J."/>
            <person name="Dannebaum R.O."/>
            <person name="Kuo R.C."/>
            <person name="Labutti K."/>
            <person name="Haridas S."/>
            <person name="Kuo A."/>
            <person name="Salamov A."/>
            <person name="Ahrendt S.R."/>
            <person name="Lipzen A."/>
            <person name="Sullivan W."/>
            <person name="Andreopoulos W.B."/>
            <person name="Clum A."/>
            <person name="Lindquist E."/>
            <person name="Daum C."/>
            <person name="Ramamoorthy G.K."/>
            <person name="Gryganskyi A."/>
            <person name="Culley D."/>
            <person name="Magnuson J.K."/>
            <person name="James T.Y."/>
            <person name="O'Malley M.A."/>
            <person name="Stajich J.E."/>
            <person name="Spatafora J.W."/>
            <person name="Visel A."/>
            <person name="Grigoriev I.V."/>
        </authorList>
    </citation>
    <scope>NUCLEOTIDE SEQUENCE [LARGE SCALE GENOMIC DNA]</scope>
    <source>
        <strain evidence="4 5">NRRL 3301</strain>
    </source>
</reference>
<accession>A0A1X2G4M1</accession>
<dbReference type="Pfam" id="PF00106">
    <property type="entry name" value="adh_short"/>
    <property type="match status" value="1"/>
</dbReference>
<dbReference type="InterPro" id="IPR002347">
    <property type="entry name" value="SDR_fam"/>
</dbReference>
<dbReference type="PANTHER" id="PTHR24320">
    <property type="entry name" value="RETINOL DEHYDROGENASE"/>
    <property type="match status" value="1"/>
</dbReference>
<dbReference type="PANTHER" id="PTHR24320:SF226">
    <property type="entry name" value="RETINOL DEHYDROGENASE 11"/>
    <property type="match status" value="1"/>
</dbReference>
<feature type="chain" id="PRO_5013049707" evidence="3">
    <location>
        <begin position="24"/>
        <end position="413"/>
    </location>
</feature>
<evidence type="ECO:0000256" key="3">
    <source>
        <dbReference type="SAM" id="SignalP"/>
    </source>
</evidence>
<name>A0A1X2G4M1_9FUNG</name>
<sequence>MSLWVYFVLALLLMVFYSTVLLARSNARKDHCTPINTNMTATYFLHTVDHLISQAPWLTTFISVYLLGMFETLSIVLWKRGLLGSPNQSHVEQLIDHLTRHRRLDRVPLAIITGGDSGIGFEISCGLLRAGFQVILASRSATLATEAQKKMHSLTKSNRTSFYVLDLCSYASVHSFVNHIKDTYPRGAIDLLINNAGVMNIPFALTEDAIETQFQTNCLSPMLLSLSLLPWMNPKRSHMLFASSSTLYAASHLDPTLAKTSYTLDGLTHYAHSKMAIALASKILGQKLQAQGSQVLVSSYHPGTVRTNLFSSTTVFNLPFMSFLFDFIMLTPKEGSATPLYLALSPLDGESIPTAQFWSEAAIQPLPTLIRIQSKSPYAKPSLDTFWTNMLALCDVSPLQANEWIKDSFPPVK</sequence>
<keyword evidence="5" id="KW-1185">Reference proteome</keyword>
<dbReference type="InterPro" id="IPR036291">
    <property type="entry name" value="NAD(P)-bd_dom_sf"/>
</dbReference>
<gene>
    <name evidence="4" type="ORF">DM01DRAFT_363243</name>
</gene>
<dbReference type="AlphaFoldDB" id="A0A1X2G4M1"/>
<dbReference type="PRINTS" id="PR00081">
    <property type="entry name" value="GDHRDH"/>
</dbReference>
<organism evidence="4 5">
    <name type="scientific">Hesseltinella vesiculosa</name>
    <dbReference type="NCBI Taxonomy" id="101127"/>
    <lineage>
        <taxon>Eukaryota</taxon>
        <taxon>Fungi</taxon>
        <taxon>Fungi incertae sedis</taxon>
        <taxon>Mucoromycota</taxon>
        <taxon>Mucoromycotina</taxon>
        <taxon>Mucoromycetes</taxon>
        <taxon>Mucorales</taxon>
        <taxon>Cunninghamellaceae</taxon>
        <taxon>Hesseltinella</taxon>
    </lineage>
</organism>
<dbReference type="SUPFAM" id="SSF51735">
    <property type="entry name" value="NAD(P)-binding Rossmann-fold domains"/>
    <property type="match status" value="1"/>
</dbReference>
<evidence type="ECO:0000313" key="5">
    <source>
        <dbReference type="Proteomes" id="UP000242146"/>
    </source>
</evidence>
<protein>
    <submittedName>
        <fullName evidence="4">NAD(P)-binding protein</fullName>
    </submittedName>
</protein>
<evidence type="ECO:0000313" key="4">
    <source>
        <dbReference type="EMBL" id="ORX44916.1"/>
    </source>
</evidence>
<dbReference type="GO" id="GO:0016491">
    <property type="term" value="F:oxidoreductase activity"/>
    <property type="evidence" value="ECO:0007669"/>
    <property type="project" value="UniProtKB-KW"/>
</dbReference>
<proteinExistence type="inferred from homology"/>
<feature type="signal peptide" evidence="3">
    <location>
        <begin position="1"/>
        <end position="23"/>
    </location>
</feature>
<comment type="caution">
    <text evidence="4">The sequence shown here is derived from an EMBL/GenBank/DDBJ whole genome shotgun (WGS) entry which is preliminary data.</text>
</comment>
<evidence type="ECO:0000256" key="2">
    <source>
        <dbReference type="ARBA" id="ARBA00023002"/>
    </source>
</evidence>
<dbReference type="Gene3D" id="3.40.50.720">
    <property type="entry name" value="NAD(P)-binding Rossmann-like Domain"/>
    <property type="match status" value="1"/>
</dbReference>
<keyword evidence="2" id="KW-0560">Oxidoreductase</keyword>
<dbReference type="STRING" id="101127.A0A1X2G4M1"/>
<dbReference type="EMBL" id="MCGT01000045">
    <property type="protein sequence ID" value="ORX44916.1"/>
    <property type="molecule type" value="Genomic_DNA"/>
</dbReference>
<comment type="similarity">
    <text evidence="1">Belongs to the short-chain dehydrogenases/reductases (SDR) family.</text>
</comment>
<keyword evidence="3" id="KW-0732">Signal</keyword>